<reference evidence="4 5" key="1">
    <citation type="submission" date="2016-10" db="EMBL/GenBank/DDBJ databases">
        <authorList>
            <person name="de Groot N.N."/>
        </authorList>
    </citation>
    <scope>NUCLEOTIDE SEQUENCE [LARGE SCALE GENOMIC DNA]</scope>
    <source>
        <strain evidence="4 5">CGMCC 1.6502</strain>
    </source>
</reference>
<dbReference type="EMBL" id="FNFL01000001">
    <property type="protein sequence ID" value="SDJ68412.1"/>
    <property type="molecule type" value="Genomic_DNA"/>
</dbReference>
<accession>A0A1G8VQV9</accession>
<protein>
    <recommendedName>
        <fullName evidence="3">ATLF-like domain-containing protein</fullName>
    </recommendedName>
</protein>
<dbReference type="STRING" id="407036.SAMN05216243_0289"/>
<dbReference type="Proteomes" id="UP000198694">
    <property type="component" value="Unassembled WGS sequence"/>
</dbReference>
<evidence type="ECO:0000259" key="3">
    <source>
        <dbReference type="PROSITE" id="PS51995"/>
    </source>
</evidence>
<keyword evidence="2" id="KW-0964">Secreted</keyword>
<dbReference type="CDD" id="cd20183">
    <property type="entry name" value="M34_PPEP"/>
    <property type="match status" value="1"/>
</dbReference>
<dbReference type="Gene3D" id="3.40.390.10">
    <property type="entry name" value="Collagenase (Catalytic Domain)"/>
    <property type="match status" value="1"/>
</dbReference>
<dbReference type="Pfam" id="PF07737">
    <property type="entry name" value="ATLF"/>
    <property type="match status" value="1"/>
</dbReference>
<dbReference type="InterPro" id="IPR024079">
    <property type="entry name" value="MetalloPept_cat_dom_sf"/>
</dbReference>
<feature type="domain" description="ATLF-like" evidence="3">
    <location>
        <begin position="55"/>
        <end position="241"/>
    </location>
</feature>
<keyword evidence="5" id="KW-1185">Reference proteome</keyword>
<evidence type="ECO:0000313" key="4">
    <source>
        <dbReference type="EMBL" id="SDJ68412.1"/>
    </source>
</evidence>
<dbReference type="SUPFAM" id="SSF55486">
    <property type="entry name" value="Metalloproteases ('zincins'), catalytic domain"/>
    <property type="match status" value="1"/>
</dbReference>
<name>A0A1G8VQV9_9BACI</name>
<evidence type="ECO:0000256" key="1">
    <source>
        <dbReference type="ARBA" id="ARBA00004613"/>
    </source>
</evidence>
<dbReference type="InterPro" id="IPR014781">
    <property type="entry name" value="Anthrax_toxin_lethal/edema_N/C"/>
</dbReference>
<dbReference type="GO" id="GO:0008237">
    <property type="term" value="F:metallopeptidase activity"/>
    <property type="evidence" value="ECO:0007669"/>
    <property type="project" value="InterPro"/>
</dbReference>
<sequence length="252" mass="29220">MHVMGKLLKSVKPIAIILLFLFIPFVDITRPFHGMMLQKAQGGDKVSRLQNLENYDVLDQLIVIPQNPSNPDAIVAMVERINQIDRPVLELLASQQVKVRLFEGNLTDEPLLYYLKWQKPRGWEQDISWQDVPGSGGSWLISAKIGASNPGSGHGSFNLELHEIGHTVYRLLMSEQKYARRIKRIWNREAEAVFPGQDYFITYASEYFAEMFSYYYYGSDAANKMFAKAPETYRFFLKLQDLDIHQFEAYYY</sequence>
<dbReference type="InterPro" id="IPR047568">
    <property type="entry name" value="ATLF-like_dom"/>
</dbReference>
<evidence type="ECO:0000256" key="2">
    <source>
        <dbReference type="ARBA" id="ARBA00022525"/>
    </source>
</evidence>
<dbReference type="AlphaFoldDB" id="A0A1G8VQV9"/>
<organism evidence="4 5">
    <name type="scientific">Sediminibacillus albus</name>
    <dbReference type="NCBI Taxonomy" id="407036"/>
    <lineage>
        <taxon>Bacteria</taxon>
        <taxon>Bacillati</taxon>
        <taxon>Bacillota</taxon>
        <taxon>Bacilli</taxon>
        <taxon>Bacillales</taxon>
        <taxon>Bacillaceae</taxon>
        <taxon>Sediminibacillus</taxon>
    </lineage>
</organism>
<gene>
    <name evidence="4" type="ORF">SAMN05216243_0289</name>
</gene>
<evidence type="ECO:0000313" key="5">
    <source>
        <dbReference type="Proteomes" id="UP000198694"/>
    </source>
</evidence>
<dbReference type="GO" id="GO:0005576">
    <property type="term" value="C:extracellular region"/>
    <property type="evidence" value="ECO:0007669"/>
    <property type="project" value="UniProtKB-SubCell"/>
</dbReference>
<proteinExistence type="predicted"/>
<comment type="subcellular location">
    <subcellularLocation>
        <location evidence="1">Secreted</location>
    </subcellularLocation>
</comment>
<dbReference type="PROSITE" id="PS51995">
    <property type="entry name" value="ATLF"/>
    <property type="match status" value="1"/>
</dbReference>